<comment type="caution">
    <text evidence="1">The sequence shown here is derived from an EMBL/GenBank/DDBJ whole genome shotgun (WGS) entry which is preliminary data.</text>
</comment>
<evidence type="ECO:0000313" key="1">
    <source>
        <dbReference type="EMBL" id="KAA6398431.1"/>
    </source>
</evidence>
<dbReference type="AlphaFoldDB" id="A0A5J4WU58"/>
<reference evidence="1 2" key="1">
    <citation type="submission" date="2019-03" db="EMBL/GenBank/DDBJ databases">
        <title>Single cell metagenomics reveals metabolic interactions within the superorganism composed of flagellate Streblomastix strix and complex community of Bacteroidetes bacteria on its surface.</title>
        <authorList>
            <person name="Treitli S.C."/>
            <person name="Kolisko M."/>
            <person name="Husnik F."/>
            <person name="Keeling P."/>
            <person name="Hampl V."/>
        </authorList>
    </citation>
    <scope>NUCLEOTIDE SEQUENCE [LARGE SCALE GENOMIC DNA]</scope>
    <source>
        <strain evidence="1">ST1C</strain>
    </source>
</reference>
<dbReference type="EMBL" id="SNRW01000957">
    <property type="protein sequence ID" value="KAA6398431.1"/>
    <property type="molecule type" value="Genomic_DNA"/>
</dbReference>
<evidence type="ECO:0008006" key="3">
    <source>
        <dbReference type="Google" id="ProtNLM"/>
    </source>
</evidence>
<accession>A0A5J4WU58</accession>
<dbReference type="Gene3D" id="2.60.120.920">
    <property type="match status" value="1"/>
</dbReference>
<organism evidence="1 2">
    <name type="scientific">Streblomastix strix</name>
    <dbReference type="NCBI Taxonomy" id="222440"/>
    <lineage>
        <taxon>Eukaryota</taxon>
        <taxon>Metamonada</taxon>
        <taxon>Preaxostyla</taxon>
        <taxon>Oxymonadida</taxon>
        <taxon>Streblomastigidae</taxon>
        <taxon>Streblomastix</taxon>
    </lineage>
</organism>
<dbReference type="InterPro" id="IPR043136">
    <property type="entry name" value="B30.2/SPRY_sf"/>
</dbReference>
<sequence length="244" mass="27507">MAVPHEYNVVGGLLGLGQYILLEVLQEFRLIRNAVQFLGVCEKTHQLMKHARFNQIIKTLGYPFALYNPDPTDINFTDIDFADKQISKKLDKNNTISLQQIDEVGIWSLETIFNTELFEGFGGIGIVQDSYDIPAGTHPNTEPHWQYMAAYFGGGTVWYKGKQTIGNIPFINNQTVTLEFDSEKGTLFFFVGGAQQPVYITGIKEKIRFIIFMHFGGSIFTIGSLKKLEAPTSVQIANKKAIQW</sequence>
<name>A0A5J4WU58_9EUKA</name>
<protein>
    <recommendedName>
        <fullName evidence="3">B30.2/SPRY domain-containing protein</fullName>
    </recommendedName>
</protein>
<proteinExistence type="predicted"/>
<evidence type="ECO:0000313" key="2">
    <source>
        <dbReference type="Proteomes" id="UP000324800"/>
    </source>
</evidence>
<gene>
    <name evidence="1" type="ORF">EZS28_006045</name>
</gene>
<dbReference type="Proteomes" id="UP000324800">
    <property type="component" value="Unassembled WGS sequence"/>
</dbReference>